<dbReference type="Gene3D" id="3.10.20.310">
    <property type="entry name" value="membrane protein fhac"/>
    <property type="match status" value="2"/>
</dbReference>
<name>B1ZV96_OPITP</name>
<dbReference type="PROSITE" id="PS51779">
    <property type="entry name" value="POTRA"/>
    <property type="match status" value="1"/>
</dbReference>
<protein>
    <submittedName>
        <fullName evidence="7">Surface antigen (D15)</fullName>
    </submittedName>
</protein>
<keyword evidence="3" id="KW-0812">Transmembrane</keyword>
<keyword evidence="8" id="KW-1185">Reference proteome</keyword>
<feature type="chain" id="PRO_5002772746" evidence="5">
    <location>
        <begin position="28"/>
        <end position="705"/>
    </location>
</feature>
<dbReference type="RefSeq" id="WP_012376296.1">
    <property type="nucleotide sequence ID" value="NC_010571.1"/>
</dbReference>
<dbReference type="Pfam" id="PF07244">
    <property type="entry name" value="POTRA"/>
    <property type="match status" value="2"/>
</dbReference>
<feature type="domain" description="POTRA" evidence="6">
    <location>
        <begin position="305"/>
        <end position="377"/>
    </location>
</feature>
<dbReference type="HOGENOM" id="CLU_391207_0_0_0"/>
<evidence type="ECO:0000256" key="1">
    <source>
        <dbReference type="ARBA" id="ARBA00004370"/>
    </source>
</evidence>
<gene>
    <name evidence="7" type="ordered locus">Oter_3490</name>
</gene>
<dbReference type="InterPro" id="IPR000184">
    <property type="entry name" value="Bac_surfAg_D15"/>
</dbReference>
<sequence>MRNSRLWRVLCVALCAGLLPGLAPILAAERSQEPAKIEVNGLGWLRNREQRRALERLLGAERGATLDAGAIEDAEFLLMSALVEQGFLHPEIQARITTPEGRAETHPFDATLQSSLPRSVRATELNLDVKRGRRYRFDEVRFQGLHAVPDEAAREFFLGERVLIRGGAAQVYSPARLRRSVEGLQNELRRLGYADATVRTDDLRIDDQTGDVDVTVIVDEGARWEVRDVQTAGAADELTTLSLERFEQHPWTHYLEQDIAEAIRNHFYQRGYPDVRVQMRRDARPAAEGVKPVTVIATIAPGARVTIGHVRFEGLQKTVPAVVERRVRATPGEPLNPLALDQARFRLGRLGVFDRVDVRYEPSEGPVRDPVFRVQEGRELEASLLLGYGSYEQLRGGIELRQFNLFGRAHQSRLLLVQSMKSSRGEYSYTVPELFGESLDGTGRVFGLQRQETSFLRQEYGANFSVAAPVRWLGANATLGYTFQSLRNQDNNLATRTADEQQVTAASVELNLVRDRRDNPLRPRRGYRWFVQTETASHYLGGTVDYQRLEFGGSWHRPWGRGRWVHLGLNHGAITTFGSQNNDSDLPVNKRFFPGGDNSIRGFREGEAAPRGADGRFIGAKTYLLLNAEIEQALTAKWSLVVFGDALGMAVRLADYPFAEQLFAVGVGVRYQTLIGPLRMEYGRNLDPRPRDPGGTLLFSVGFPF</sequence>
<evidence type="ECO:0000259" key="6">
    <source>
        <dbReference type="PROSITE" id="PS51779"/>
    </source>
</evidence>
<organism evidence="7 8">
    <name type="scientific">Opitutus terrae (strain DSM 11246 / JCM 15787 / PB90-1)</name>
    <dbReference type="NCBI Taxonomy" id="452637"/>
    <lineage>
        <taxon>Bacteria</taxon>
        <taxon>Pseudomonadati</taxon>
        <taxon>Verrucomicrobiota</taxon>
        <taxon>Opitutia</taxon>
        <taxon>Opitutales</taxon>
        <taxon>Opitutaceae</taxon>
        <taxon>Opitutus</taxon>
    </lineage>
</organism>
<evidence type="ECO:0000313" key="8">
    <source>
        <dbReference type="Proteomes" id="UP000007013"/>
    </source>
</evidence>
<dbReference type="EMBL" id="CP001032">
    <property type="protein sequence ID" value="ACB76767.1"/>
    <property type="molecule type" value="Genomic_DNA"/>
</dbReference>
<feature type="signal peptide" evidence="5">
    <location>
        <begin position="1"/>
        <end position="27"/>
    </location>
</feature>
<evidence type="ECO:0000256" key="3">
    <source>
        <dbReference type="ARBA" id="ARBA00022692"/>
    </source>
</evidence>
<dbReference type="Proteomes" id="UP000007013">
    <property type="component" value="Chromosome"/>
</dbReference>
<dbReference type="STRING" id="452637.Oter_3490"/>
<proteinExistence type="predicted"/>
<dbReference type="PANTHER" id="PTHR12815">
    <property type="entry name" value="SORTING AND ASSEMBLY MACHINERY SAMM50 PROTEIN FAMILY MEMBER"/>
    <property type="match status" value="1"/>
</dbReference>
<dbReference type="PANTHER" id="PTHR12815:SF18">
    <property type="entry name" value="SORTING AND ASSEMBLY MACHINERY COMPONENT 50 HOMOLOG"/>
    <property type="match status" value="1"/>
</dbReference>
<dbReference type="AlphaFoldDB" id="B1ZV96"/>
<dbReference type="InterPro" id="IPR010827">
    <property type="entry name" value="BamA/TamA_POTRA"/>
</dbReference>
<dbReference type="Pfam" id="PF01103">
    <property type="entry name" value="Omp85"/>
    <property type="match status" value="1"/>
</dbReference>
<keyword evidence="5" id="KW-0732">Signal</keyword>
<dbReference type="GO" id="GO:0019867">
    <property type="term" value="C:outer membrane"/>
    <property type="evidence" value="ECO:0007669"/>
    <property type="project" value="InterPro"/>
</dbReference>
<dbReference type="Gene3D" id="2.40.160.50">
    <property type="entry name" value="membrane protein fhac: a member of the omp85/tpsb transporter family"/>
    <property type="match status" value="1"/>
</dbReference>
<dbReference type="KEGG" id="ote:Oter_3490"/>
<evidence type="ECO:0000256" key="2">
    <source>
        <dbReference type="ARBA" id="ARBA00022452"/>
    </source>
</evidence>
<dbReference type="InterPro" id="IPR039910">
    <property type="entry name" value="D15-like"/>
</dbReference>
<keyword evidence="2" id="KW-1134">Transmembrane beta strand</keyword>
<evidence type="ECO:0000313" key="7">
    <source>
        <dbReference type="EMBL" id="ACB76767.1"/>
    </source>
</evidence>
<evidence type="ECO:0000256" key="5">
    <source>
        <dbReference type="SAM" id="SignalP"/>
    </source>
</evidence>
<evidence type="ECO:0000256" key="4">
    <source>
        <dbReference type="ARBA" id="ARBA00023136"/>
    </source>
</evidence>
<reference evidence="7 8" key="1">
    <citation type="journal article" date="2011" name="J. Bacteriol.">
        <title>Genome sequence of the verrucomicrobium Opitutus terrae PB90-1, an abundant inhabitant of rice paddy soil ecosystems.</title>
        <authorList>
            <person name="van Passel M.W."/>
            <person name="Kant R."/>
            <person name="Palva A."/>
            <person name="Copeland A."/>
            <person name="Lucas S."/>
            <person name="Lapidus A."/>
            <person name="Glavina del Rio T."/>
            <person name="Pitluck S."/>
            <person name="Goltsman E."/>
            <person name="Clum A."/>
            <person name="Sun H."/>
            <person name="Schmutz J."/>
            <person name="Larimer F.W."/>
            <person name="Land M.L."/>
            <person name="Hauser L."/>
            <person name="Kyrpides N."/>
            <person name="Mikhailova N."/>
            <person name="Richardson P.P."/>
            <person name="Janssen P.H."/>
            <person name="de Vos W.M."/>
            <person name="Smidt H."/>
        </authorList>
    </citation>
    <scope>NUCLEOTIDE SEQUENCE [LARGE SCALE GENOMIC DNA]</scope>
    <source>
        <strain evidence="8">DSM 11246 / JCM 15787 / PB90-1</strain>
    </source>
</reference>
<comment type="subcellular location">
    <subcellularLocation>
        <location evidence="1">Membrane</location>
    </subcellularLocation>
</comment>
<accession>B1ZV96</accession>
<dbReference type="InterPro" id="IPR034746">
    <property type="entry name" value="POTRA"/>
</dbReference>
<dbReference type="eggNOG" id="COG4775">
    <property type="taxonomic scope" value="Bacteria"/>
</dbReference>
<keyword evidence="4" id="KW-0472">Membrane</keyword>